<dbReference type="RefSeq" id="WP_252799125.1">
    <property type="nucleotide sequence ID" value="NZ_BAAABM010000066.1"/>
</dbReference>
<organism evidence="2 3">
    <name type="scientific">Actinoallomurus spadix</name>
    <dbReference type="NCBI Taxonomy" id="79912"/>
    <lineage>
        <taxon>Bacteria</taxon>
        <taxon>Bacillati</taxon>
        <taxon>Actinomycetota</taxon>
        <taxon>Actinomycetes</taxon>
        <taxon>Streptosporangiales</taxon>
        <taxon>Thermomonosporaceae</taxon>
        <taxon>Actinoallomurus</taxon>
    </lineage>
</organism>
<feature type="region of interest" description="Disordered" evidence="1">
    <location>
        <begin position="97"/>
        <end position="119"/>
    </location>
</feature>
<evidence type="ECO:0000313" key="2">
    <source>
        <dbReference type="EMBL" id="GAA0366990.1"/>
    </source>
</evidence>
<evidence type="ECO:0008006" key="4">
    <source>
        <dbReference type="Google" id="ProtNLM"/>
    </source>
</evidence>
<proteinExistence type="predicted"/>
<name>A0ABN0XLA0_9ACTN</name>
<comment type="caution">
    <text evidence="2">The sequence shown here is derived from an EMBL/GenBank/DDBJ whole genome shotgun (WGS) entry which is preliminary data.</text>
</comment>
<evidence type="ECO:0000256" key="1">
    <source>
        <dbReference type="SAM" id="MobiDB-lite"/>
    </source>
</evidence>
<protein>
    <recommendedName>
        <fullName evidence="4">WXG100 family type VII secretion target</fullName>
    </recommendedName>
</protein>
<gene>
    <name evidence="2" type="ORF">GCM10010151_66160</name>
</gene>
<evidence type="ECO:0000313" key="3">
    <source>
        <dbReference type="Proteomes" id="UP001501822"/>
    </source>
</evidence>
<dbReference type="EMBL" id="BAAABM010000066">
    <property type="protein sequence ID" value="GAA0366990.1"/>
    <property type="molecule type" value="Genomic_DNA"/>
</dbReference>
<sequence>MERHYTGLAKAEKGFGDEAIDLSRDIKKLMDTIDGLNFVGNDDTAKKFKEGYQKAHDNLRTYVNELITAYGKISTRVGRMSDNTTLAEWMADISAGLPKVPDGPTDKLSEDGKQLTVEP</sequence>
<dbReference type="Proteomes" id="UP001501822">
    <property type="component" value="Unassembled WGS sequence"/>
</dbReference>
<keyword evidence="3" id="KW-1185">Reference proteome</keyword>
<reference evidence="2 3" key="1">
    <citation type="journal article" date="2019" name="Int. J. Syst. Evol. Microbiol.">
        <title>The Global Catalogue of Microorganisms (GCM) 10K type strain sequencing project: providing services to taxonomists for standard genome sequencing and annotation.</title>
        <authorList>
            <consortium name="The Broad Institute Genomics Platform"/>
            <consortium name="The Broad Institute Genome Sequencing Center for Infectious Disease"/>
            <person name="Wu L."/>
            <person name="Ma J."/>
        </authorList>
    </citation>
    <scope>NUCLEOTIDE SEQUENCE [LARGE SCALE GENOMIC DNA]</scope>
    <source>
        <strain evidence="2 3">JCM 3146</strain>
    </source>
</reference>
<feature type="compositionally biased region" description="Basic and acidic residues" evidence="1">
    <location>
        <begin position="104"/>
        <end position="113"/>
    </location>
</feature>
<accession>A0ABN0XLA0</accession>